<keyword evidence="1" id="KW-0472">Membrane</keyword>
<evidence type="ECO:0000313" key="3">
    <source>
        <dbReference type="Proteomes" id="UP001596302"/>
    </source>
</evidence>
<dbReference type="Proteomes" id="UP001596302">
    <property type="component" value="Unassembled WGS sequence"/>
</dbReference>
<keyword evidence="3" id="KW-1185">Reference proteome</keyword>
<keyword evidence="1" id="KW-1133">Transmembrane helix</keyword>
<dbReference type="EMBL" id="JBHSQW010000039">
    <property type="protein sequence ID" value="MFC5996369.1"/>
    <property type="molecule type" value="Genomic_DNA"/>
</dbReference>
<feature type="transmembrane region" description="Helical" evidence="1">
    <location>
        <begin position="50"/>
        <end position="70"/>
    </location>
</feature>
<sequence>MNARVLLRVARRILGFDLKGVVSLVLWIAGRRHGVPPGATAVSYARAQTSLMMMFLFAMVVELVAAEILLRAIGAPATLRMAVLVIDAYGVLIGLATVAAGVTRPHVVSADELRIRYGAFFDLRVPRAQITTVRHRRNLNEHRTITVADDHLAVAVSAQTNMLIELAEPITAVRPLGRRAEVSTIRFFADDPRAAVAVLQPAGDPRPDPQGVTGSPAA</sequence>
<proteinExistence type="predicted"/>
<dbReference type="RefSeq" id="WP_379586989.1">
    <property type="nucleotide sequence ID" value="NZ_JBHSQW010000039.1"/>
</dbReference>
<organism evidence="2 3">
    <name type="scientific">Pseudonocardia hispaniensis</name>
    <dbReference type="NCBI Taxonomy" id="904933"/>
    <lineage>
        <taxon>Bacteria</taxon>
        <taxon>Bacillati</taxon>
        <taxon>Actinomycetota</taxon>
        <taxon>Actinomycetes</taxon>
        <taxon>Pseudonocardiales</taxon>
        <taxon>Pseudonocardiaceae</taxon>
        <taxon>Pseudonocardia</taxon>
    </lineage>
</organism>
<evidence type="ECO:0000256" key="1">
    <source>
        <dbReference type="SAM" id="Phobius"/>
    </source>
</evidence>
<reference evidence="3" key="1">
    <citation type="journal article" date="2019" name="Int. J. Syst. Evol. Microbiol.">
        <title>The Global Catalogue of Microorganisms (GCM) 10K type strain sequencing project: providing services to taxonomists for standard genome sequencing and annotation.</title>
        <authorList>
            <consortium name="The Broad Institute Genomics Platform"/>
            <consortium name="The Broad Institute Genome Sequencing Center for Infectious Disease"/>
            <person name="Wu L."/>
            <person name="Ma J."/>
        </authorList>
    </citation>
    <scope>NUCLEOTIDE SEQUENCE [LARGE SCALE GENOMIC DNA]</scope>
    <source>
        <strain evidence="3">CCM 8391</strain>
    </source>
</reference>
<feature type="transmembrane region" description="Helical" evidence="1">
    <location>
        <begin position="82"/>
        <end position="102"/>
    </location>
</feature>
<name>A0ABW1J749_9PSEU</name>
<feature type="transmembrane region" description="Helical" evidence="1">
    <location>
        <begin position="12"/>
        <end position="30"/>
    </location>
</feature>
<evidence type="ECO:0008006" key="4">
    <source>
        <dbReference type="Google" id="ProtNLM"/>
    </source>
</evidence>
<gene>
    <name evidence="2" type="ORF">ACFQE5_19375</name>
</gene>
<protein>
    <recommendedName>
        <fullName evidence="4">Integral membrane protein</fullName>
    </recommendedName>
</protein>
<accession>A0ABW1J749</accession>
<keyword evidence="1" id="KW-0812">Transmembrane</keyword>
<evidence type="ECO:0000313" key="2">
    <source>
        <dbReference type="EMBL" id="MFC5996369.1"/>
    </source>
</evidence>
<comment type="caution">
    <text evidence="2">The sequence shown here is derived from an EMBL/GenBank/DDBJ whole genome shotgun (WGS) entry which is preliminary data.</text>
</comment>